<protein>
    <recommendedName>
        <fullName evidence="2">3-keto-alpha-glucoside-1,2-lyase/3-keto-2-hydroxy-glucal hydratase domain-containing protein</fullName>
    </recommendedName>
</protein>
<evidence type="ECO:0000259" key="2">
    <source>
        <dbReference type="Pfam" id="PF06439"/>
    </source>
</evidence>
<dbReference type="Proteomes" id="UP000324575">
    <property type="component" value="Unassembled WGS sequence"/>
</dbReference>
<keyword evidence="1" id="KW-0732">Signal</keyword>
<dbReference type="EMBL" id="SNRX01000123">
    <property type="protein sequence ID" value="KAA6300189.1"/>
    <property type="molecule type" value="Genomic_DNA"/>
</dbReference>
<dbReference type="Pfam" id="PF06439">
    <property type="entry name" value="3keto-disac_hyd"/>
    <property type="match status" value="1"/>
</dbReference>
<dbReference type="AlphaFoldDB" id="A0A5M8NY31"/>
<proteinExistence type="predicted"/>
<accession>A0A5M8NY31</accession>
<dbReference type="InterPro" id="IPR010496">
    <property type="entry name" value="AL/BT2_dom"/>
</dbReference>
<feature type="chain" id="PRO_5024425001" description="3-keto-alpha-glucoside-1,2-lyase/3-keto-2-hydroxy-glucal hydratase domain-containing protein" evidence="1">
    <location>
        <begin position="23"/>
        <end position="220"/>
    </location>
</feature>
<feature type="domain" description="3-keto-alpha-glucoside-1,2-lyase/3-keto-2-hydroxy-glucal hydratase" evidence="2">
    <location>
        <begin position="43"/>
        <end position="218"/>
    </location>
</feature>
<dbReference type="Gene3D" id="2.60.120.560">
    <property type="entry name" value="Exo-inulinase, domain 1"/>
    <property type="match status" value="1"/>
</dbReference>
<comment type="caution">
    <text evidence="3">The sequence shown here is derived from an EMBL/GenBank/DDBJ whole genome shotgun (WGS) entry which is preliminary data.</text>
</comment>
<name>A0A5M8NY31_9BACT</name>
<organism evidence="3 4">
    <name type="scientific">Candidatus Ordinivivax streblomastigis</name>
    <dbReference type="NCBI Taxonomy" id="2540710"/>
    <lineage>
        <taxon>Bacteria</taxon>
        <taxon>Pseudomonadati</taxon>
        <taxon>Bacteroidota</taxon>
        <taxon>Bacteroidia</taxon>
        <taxon>Bacteroidales</taxon>
        <taxon>Candidatus Ordinivivax</taxon>
    </lineage>
</organism>
<evidence type="ECO:0000313" key="3">
    <source>
        <dbReference type="EMBL" id="KAA6300189.1"/>
    </source>
</evidence>
<evidence type="ECO:0000313" key="4">
    <source>
        <dbReference type="Proteomes" id="UP000324575"/>
    </source>
</evidence>
<gene>
    <name evidence="3" type="ORF">EZS26_003671</name>
</gene>
<sequence>MRKLSICFLCCICISTASFGQAAKAKPLFLSDMSNADYSKDVWSIDKDGVLTATKDQSIWTTQEYENFELTLEFKMDHCTNSGVIIYSTDKNNWIPNSVEIQIADDYCEKFEEWPKDWMCGALFGHLAPTKTKIVKEPGKWNKMIIIAKGQHILVKLNGKKVADMDMKRWTDGSINPDGTSIPKWLPKPFAELPTKGYIGFQGKHGEATIWFKNIKIKQI</sequence>
<feature type="signal peptide" evidence="1">
    <location>
        <begin position="1"/>
        <end position="22"/>
    </location>
</feature>
<reference evidence="3 4" key="1">
    <citation type="submission" date="2019-03" db="EMBL/GenBank/DDBJ databases">
        <title>Single cell metagenomics reveals metabolic interactions within the superorganism composed of flagellate Streblomastix strix and complex community of Bacteroidetes bacteria on its surface.</title>
        <authorList>
            <person name="Treitli S.C."/>
            <person name="Kolisko M."/>
            <person name="Husnik F."/>
            <person name="Keeling P."/>
            <person name="Hampl V."/>
        </authorList>
    </citation>
    <scope>NUCLEOTIDE SEQUENCE [LARGE SCALE GENOMIC DNA]</scope>
    <source>
        <strain evidence="3">St1</strain>
    </source>
</reference>
<evidence type="ECO:0000256" key="1">
    <source>
        <dbReference type="SAM" id="SignalP"/>
    </source>
</evidence>
<dbReference type="GO" id="GO:0016787">
    <property type="term" value="F:hydrolase activity"/>
    <property type="evidence" value="ECO:0007669"/>
    <property type="project" value="InterPro"/>
</dbReference>